<dbReference type="OrthoDB" id="1622914at2"/>
<name>E2ZBU0_9FIRM</name>
<accession>E2ZBU0</accession>
<dbReference type="Proteomes" id="UP000003195">
    <property type="component" value="Unassembled WGS sequence"/>
</dbReference>
<sequence>MSESYIYENPTGSEGLFTFNFFCESVTGALHTLIHVMEDHELEAPDSLSEIPERLAQIGIAFSEDYASHKLDLGRFKEDILSFYDLAFTSNDQLAPLIIGAPEEVTYYYLVYSQGINLMFTNLLQSIVRDLPDSANPQSFIQNIMHDFYSLSGGHA</sequence>
<proteinExistence type="predicted"/>
<comment type="caution">
    <text evidence="1">The sequence shown here is derived from an EMBL/GenBank/DDBJ whole genome shotgun (WGS) entry which is preliminary data.</text>
</comment>
<dbReference type="HOGENOM" id="CLU_1711070_0_0_9"/>
<evidence type="ECO:0000313" key="2">
    <source>
        <dbReference type="Proteomes" id="UP000003195"/>
    </source>
</evidence>
<dbReference type="RefSeq" id="WP_006941950.1">
    <property type="nucleotide sequence ID" value="NZ_GL538208.1"/>
</dbReference>
<gene>
    <name evidence="1" type="ORF">HMPREF9429_00922</name>
</gene>
<dbReference type="STRING" id="706434.HMPREF9429_00922"/>
<keyword evidence="2" id="KW-1185">Reference proteome</keyword>
<evidence type="ECO:0000313" key="1">
    <source>
        <dbReference type="EMBL" id="EFQ04318.1"/>
    </source>
</evidence>
<dbReference type="EMBL" id="AECS01000036">
    <property type="protein sequence ID" value="EFQ04318.1"/>
    <property type="molecule type" value="Genomic_DNA"/>
</dbReference>
<protein>
    <submittedName>
        <fullName evidence="1">Uncharacterized protein</fullName>
    </submittedName>
</protein>
<dbReference type="AlphaFoldDB" id="E2ZBU0"/>
<reference evidence="1 2" key="1">
    <citation type="submission" date="2010-08" db="EMBL/GenBank/DDBJ databases">
        <authorList>
            <person name="Weinstock G."/>
            <person name="Sodergren E."/>
            <person name="Clifton S."/>
            <person name="Fulton L."/>
            <person name="Fulton B."/>
            <person name="Courtney L."/>
            <person name="Fronick C."/>
            <person name="Harrison M."/>
            <person name="Strong C."/>
            <person name="Farmer C."/>
            <person name="Delahaunty K."/>
            <person name="Markovic C."/>
            <person name="Hall O."/>
            <person name="Minx P."/>
            <person name="Tomlinson C."/>
            <person name="Mitreva M."/>
            <person name="Hou S."/>
            <person name="Chen J."/>
            <person name="Wollam A."/>
            <person name="Pepin K.H."/>
            <person name="Johnson M."/>
            <person name="Bhonagiri V."/>
            <person name="Zhang X."/>
            <person name="Suruliraj S."/>
            <person name="Warren W."/>
            <person name="Chinwalla A."/>
            <person name="Mardis E.R."/>
            <person name="Wilson R.K."/>
        </authorList>
    </citation>
    <scope>NUCLEOTIDE SEQUENCE [LARGE SCALE GENOMIC DNA]</scope>
    <source>
        <strain evidence="1 2">F0359</strain>
    </source>
</reference>
<organism evidence="1 2">
    <name type="scientific">Megasphaera micronuciformis F0359</name>
    <dbReference type="NCBI Taxonomy" id="706434"/>
    <lineage>
        <taxon>Bacteria</taxon>
        <taxon>Bacillati</taxon>
        <taxon>Bacillota</taxon>
        <taxon>Negativicutes</taxon>
        <taxon>Veillonellales</taxon>
        <taxon>Veillonellaceae</taxon>
        <taxon>Megasphaera</taxon>
    </lineage>
</organism>